<dbReference type="CDD" id="cd18623">
    <property type="entry name" value="GH32_ScrB-like"/>
    <property type="match status" value="1"/>
</dbReference>
<evidence type="ECO:0000256" key="5">
    <source>
        <dbReference type="ARBA" id="ARBA00022801"/>
    </source>
</evidence>
<keyword evidence="6 8" id="KW-0326">Glycosidase</keyword>
<name>A0ABD5F916_ENTAV</name>
<proteinExistence type="inferred from homology"/>
<evidence type="ECO:0000256" key="1">
    <source>
        <dbReference type="ARBA" id="ARBA00004914"/>
    </source>
</evidence>
<comment type="caution">
    <text evidence="12">The sequence shown here is derived from an EMBL/GenBank/DDBJ whole genome shotgun (WGS) entry which is preliminary data.</text>
</comment>
<dbReference type="GO" id="GO:0004564">
    <property type="term" value="F:beta-fructofuranosidase activity"/>
    <property type="evidence" value="ECO:0007669"/>
    <property type="project" value="UniProtKB-EC"/>
</dbReference>
<dbReference type="InterPro" id="IPR001362">
    <property type="entry name" value="Glyco_hydro_32"/>
</dbReference>
<dbReference type="InterPro" id="IPR013148">
    <property type="entry name" value="Glyco_hydro_32_N"/>
</dbReference>
<evidence type="ECO:0000256" key="7">
    <source>
        <dbReference type="ARBA" id="ARBA00033367"/>
    </source>
</evidence>
<dbReference type="EC" id="3.2.1.26" evidence="3 8"/>
<dbReference type="AlphaFoldDB" id="A0ABD5F916"/>
<dbReference type="Pfam" id="PF00251">
    <property type="entry name" value="Glyco_hydro_32N"/>
    <property type="match status" value="1"/>
</dbReference>
<dbReference type="PROSITE" id="PS00609">
    <property type="entry name" value="GLYCOSYL_HYDROL_F32"/>
    <property type="match status" value="1"/>
</dbReference>
<dbReference type="InterPro" id="IPR023296">
    <property type="entry name" value="Glyco_hydro_beta-prop_sf"/>
</dbReference>
<feature type="domain" description="Glycosyl hydrolase family 32 N-terminal" evidence="10">
    <location>
        <begin position="41"/>
        <end position="343"/>
    </location>
</feature>
<evidence type="ECO:0000256" key="9">
    <source>
        <dbReference type="RuleBase" id="RU365015"/>
    </source>
</evidence>
<comment type="subcellular location">
    <subcellularLocation>
        <location evidence="9">Cytoplasm</location>
    </subcellularLocation>
</comment>
<dbReference type="Gene3D" id="2.60.120.560">
    <property type="entry name" value="Exo-inulinase, domain 1"/>
    <property type="match status" value="1"/>
</dbReference>
<protein>
    <recommendedName>
        <fullName evidence="4 8">Sucrose-6-phosphate hydrolase</fullName>
        <ecNumber evidence="3 8">3.2.1.26</ecNumber>
    </recommendedName>
    <alternativeName>
        <fullName evidence="7 9">Invertase</fullName>
    </alternativeName>
</protein>
<evidence type="ECO:0000259" key="11">
    <source>
        <dbReference type="Pfam" id="PF08244"/>
    </source>
</evidence>
<dbReference type="PANTHER" id="PTHR43101:SF1">
    <property type="entry name" value="BETA-FRUCTOSIDASE"/>
    <property type="match status" value="1"/>
</dbReference>
<organism evidence="12 13">
    <name type="scientific">Enterococcus avium</name>
    <name type="common">Streptococcus avium</name>
    <dbReference type="NCBI Taxonomy" id="33945"/>
    <lineage>
        <taxon>Bacteria</taxon>
        <taxon>Bacillati</taxon>
        <taxon>Bacillota</taxon>
        <taxon>Bacilli</taxon>
        <taxon>Lactobacillales</taxon>
        <taxon>Enterococcaceae</taxon>
        <taxon>Enterococcus</taxon>
    </lineage>
</organism>
<comment type="pathway">
    <text evidence="1 9">Glycan biosynthesis; sucrose metabolism.</text>
</comment>
<dbReference type="InterPro" id="IPR006232">
    <property type="entry name" value="Suc6P_hydrolase"/>
</dbReference>
<dbReference type="Proteomes" id="UP001264335">
    <property type="component" value="Unassembled WGS sequence"/>
</dbReference>
<dbReference type="Gene3D" id="2.115.10.20">
    <property type="entry name" value="Glycosyl hydrolase domain, family 43"/>
    <property type="match status" value="1"/>
</dbReference>
<dbReference type="GO" id="GO:0005737">
    <property type="term" value="C:cytoplasm"/>
    <property type="evidence" value="ECO:0007669"/>
    <property type="project" value="UniProtKB-SubCell"/>
</dbReference>
<evidence type="ECO:0000313" key="12">
    <source>
        <dbReference type="EMBL" id="MDT2514163.1"/>
    </source>
</evidence>
<comment type="catalytic activity">
    <reaction evidence="8">
        <text>Hydrolysis of terminal non-reducing beta-D-fructofuranoside residues in beta-D-fructofuranosides.</text>
        <dbReference type="EC" id="3.2.1.26"/>
    </reaction>
</comment>
<dbReference type="InterPro" id="IPR013320">
    <property type="entry name" value="ConA-like_dom_sf"/>
</dbReference>
<dbReference type="InterPro" id="IPR013189">
    <property type="entry name" value="Glyco_hydro_32_C"/>
</dbReference>
<dbReference type="PANTHER" id="PTHR43101">
    <property type="entry name" value="BETA-FRUCTOSIDASE"/>
    <property type="match status" value="1"/>
</dbReference>
<dbReference type="InterPro" id="IPR051214">
    <property type="entry name" value="GH32_Enzymes"/>
</dbReference>
<evidence type="ECO:0000256" key="3">
    <source>
        <dbReference type="ARBA" id="ARBA00012758"/>
    </source>
</evidence>
<feature type="domain" description="Glycosyl hydrolase family 32 C-terminal" evidence="11">
    <location>
        <begin position="347"/>
        <end position="484"/>
    </location>
</feature>
<sequence>MKLIKKWTDDLRYLPYNQWDENYQNFLLETVQHSPWRLNYHIQPESGLLNDPNGFSYFDGQWQLFYQVYPMGPVHGVKSWAHVSSKNLVDWKTEGLALLPDSDYDQHGVYSGSGIVIDEELVLAYTGNVRDSNWQRASYQMLAHMNKAGEIIKDKVPIIPNPPEGYTHEFRDPQVFHYQDNYWLLIGAQTEELEGKVLVYSGPSLETLTFEGPLAFSDQSMGFMVECPNLVFVDEKPVFLFCPQGLDKAIMDYQNIYPNTYVVADSFNTDSLSLSNPSSLMNLDHGFDVYATQAFNAPDGRALAVSWIGLPEVDYPSDSEGWAHCLSIIKELQLHDGQLYQKPARELVDLRQEQTAIGGELSQTPRTIVEKTENSYELKLDFSANSQGKLHLYADPRGDHSLTIDFDTKNGMITLDRSQVSNAFAQDYGTTRTLTIEKNAPLSLQIFVDQSVCEIFVNGGQAVLTTRVFPTETETNVSIEGKSGDFSGKTWRLRKMIND</sequence>
<dbReference type="NCBIfam" id="TIGR01322">
    <property type="entry name" value="scrB_fam"/>
    <property type="match status" value="1"/>
</dbReference>
<evidence type="ECO:0000256" key="2">
    <source>
        <dbReference type="ARBA" id="ARBA00009902"/>
    </source>
</evidence>
<keyword evidence="9" id="KW-0119">Carbohydrate metabolism</keyword>
<accession>A0ABD5F916</accession>
<comment type="similarity">
    <text evidence="2 8">Belongs to the glycosyl hydrolase 32 family.</text>
</comment>
<evidence type="ECO:0000259" key="10">
    <source>
        <dbReference type="Pfam" id="PF00251"/>
    </source>
</evidence>
<evidence type="ECO:0000256" key="6">
    <source>
        <dbReference type="ARBA" id="ARBA00023295"/>
    </source>
</evidence>
<dbReference type="EMBL" id="JARPWY010000016">
    <property type="protein sequence ID" value="MDT2514163.1"/>
    <property type="molecule type" value="Genomic_DNA"/>
</dbReference>
<evidence type="ECO:0000256" key="8">
    <source>
        <dbReference type="RuleBase" id="RU362110"/>
    </source>
</evidence>
<dbReference type="Pfam" id="PF08244">
    <property type="entry name" value="Glyco_hydro_32C"/>
    <property type="match status" value="1"/>
</dbReference>
<dbReference type="SUPFAM" id="SSF75005">
    <property type="entry name" value="Arabinanase/levansucrase/invertase"/>
    <property type="match status" value="1"/>
</dbReference>
<dbReference type="RefSeq" id="WP_311871731.1">
    <property type="nucleotide sequence ID" value="NZ_JARPVY010000011.1"/>
</dbReference>
<dbReference type="InterPro" id="IPR018053">
    <property type="entry name" value="Glyco_hydro_32_AS"/>
</dbReference>
<dbReference type="SUPFAM" id="SSF49899">
    <property type="entry name" value="Concanavalin A-like lectins/glucanases"/>
    <property type="match status" value="1"/>
</dbReference>
<reference evidence="12 13" key="1">
    <citation type="submission" date="2023-03" db="EMBL/GenBank/DDBJ databases">
        <authorList>
            <person name="Shen W."/>
            <person name="Cai J."/>
        </authorList>
    </citation>
    <scope>NUCLEOTIDE SEQUENCE [LARGE SCALE GENOMIC DNA]</scope>
    <source>
        <strain evidence="12 13">Y2</strain>
    </source>
</reference>
<evidence type="ECO:0000313" key="13">
    <source>
        <dbReference type="Proteomes" id="UP001264335"/>
    </source>
</evidence>
<evidence type="ECO:0000256" key="4">
    <source>
        <dbReference type="ARBA" id="ARBA00019623"/>
    </source>
</evidence>
<comment type="function">
    <text evidence="9">Enables the bacterium to metabolize sucrose as a sole carbon source.</text>
</comment>
<keyword evidence="9" id="KW-0963">Cytoplasm</keyword>
<dbReference type="SMART" id="SM00640">
    <property type="entry name" value="Glyco_32"/>
    <property type="match status" value="1"/>
</dbReference>
<gene>
    <name evidence="12" type="ORF">P7D79_07915</name>
</gene>
<keyword evidence="5 8" id="KW-0378">Hydrolase</keyword>